<dbReference type="Proteomes" id="UP000238081">
    <property type="component" value="Unassembled WGS sequence"/>
</dbReference>
<protein>
    <submittedName>
        <fullName evidence="2">Fimbrial protein</fullName>
    </submittedName>
</protein>
<gene>
    <name evidence="2" type="ORF">AWN73_07860</name>
</gene>
<feature type="transmembrane region" description="Helical" evidence="1">
    <location>
        <begin position="22"/>
        <end position="41"/>
    </location>
</feature>
<dbReference type="Pfam" id="PF05137">
    <property type="entry name" value="PilN"/>
    <property type="match status" value="1"/>
</dbReference>
<accession>A0A2S7FEM7</accession>
<keyword evidence="1" id="KW-1133">Transmembrane helix</keyword>
<dbReference type="OrthoDB" id="1707667at2"/>
<dbReference type="PANTHER" id="PTHR40278:SF1">
    <property type="entry name" value="DNA UTILIZATION PROTEIN HOFN"/>
    <property type="match status" value="1"/>
</dbReference>
<keyword evidence="1" id="KW-0472">Membrane</keyword>
<evidence type="ECO:0000313" key="2">
    <source>
        <dbReference type="EMBL" id="PPV17426.1"/>
    </source>
</evidence>
<reference evidence="2 3" key="1">
    <citation type="submission" date="2016-01" db="EMBL/GenBank/DDBJ databases">
        <title>Characterization of the Clostridium difficile lineages that are prevalent in Hong Kong and China.</title>
        <authorList>
            <person name="Kwok J.S.-L."/>
            <person name="Lam W.-Y."/>
            <person name="Ip M."/>
            <person name="Chan T.-F."/>
            <person name="Hawkey P.M."/>
            <person name="Tsui S.K.-W."/>
        </authorList>
    </citation>
    <scope>NUCLEOTIDE SEQUENCE [LARGE SCALE GENOMIC DNA]</scope>
    <source>
        <strain evidence="2 3">300064</strain>
    </source>
</reference>
<comment type="caution">
    <text evidence="2">The sequence shown here is derived from an EMBL/GenBank/DDBJ whole genome shotgun (WGS) entry which is preliminary data.</text>
</comment>
<sequence length="185" mass="20585">MKDLNFFAPYQGKKKEKTNTNMYIYGAAGLVGFAILSTLIFNSAKLFLLNREISNFTEKLGDSEIQTELKEANSINNQIEVLTQYDTALSDVAKSIKNRNNVSDELLNKINSTIPSEITFKTLVVVNNTLSIQGTASNRTSIAELEHNLKQLTIMDDTYVNSIKNAGAVEGEYSFDIKCVLKDVD</sequence>
<dbReference type="RefSeq" id="WP_003428849.1">
    <property type="nucleotide sequence ID" value="NZ_BTGE01000002.1"/>
</dbReference>
<name>A0A2S7FEM7_CLOBU</name>
<dbReference type="PANTHER" id="PTHR40278">
    <property type="entry name" value="DNA UTILIZATION PROTEIN HOFN"/>
    <property type="match status" value="1"/>
</dbReference>
<organism evidence="2 3">
    <name type="scientific">Clostridium butyricum</name>
    <dbReference type="NCBI Taxonomy" id="1492"/>
    <lineage>
        <taxon>Bacteria</taxon>
        <taxon>Bacillati</taxon>
        <taxon>Bacillota</taxon>
        <taxon>Clostridia</taxon>
        <taxon>Eubacteriales</taxon>
        <taxon>Clostridiaceae</taxon>
        <taxon>Clostridium</taxon>
    </lineage>
</organism>
<dbReference type="AlphaFoldDB" id="A0A2S7FEM7"/>
<evidence type="ECO:0000313" key="3">
    <source>
        <dbReference type="Proteomes" id="UP000238081"/>
    </source>
</evidence>
<keyword evidence="1" id="KW-0812">Transmembrane</keyword>
<dbReference type="InterPro" id="IPR007813">
    <property type="entry name" value="PilN"/>
</dbReference>
<dbReference type="EMBL" id="LRDH01000024">
    <property type="protein sequence ID" value="PPV17426.1"/>
    <property type="molecule type" value="Genomic_DNA"/>
</dbReference>
<evidence type="ECO:0000256" key="1">
    <source>
        <dbReference type="SAM" id="Phobius"/>
    </source>
</evidence>
<proteinExistence type="predicted"/>
<dbReference type="InterPro" id="IPR052534">
    <property type="entry name" value="Extracell_DNA_Util/SecSys_Comp"/>
</dbReference>
<dbReference type="KEGG" id="cbut:ATN24_06280"/>